<name>A0AAU7PK78_9FIRM</name>
<gene>
    <name evidence="1" type="ORF">ABFV83_12395</name>
</gene>
<accession>A0AAU7PK78</accession>
<organism evidence="1">
    <name type="scientific">Lacrimispora sp. BS-2</name>
    <dbReference type="NCBI Taxonomy" id="3151850"/>
    <lineage>
        <taxon>Bacteria</taxon>
        <taxon>Bacillati</taxon>
        <taxon>Bacillota</taxon>
        <taxon>Clostridia</taxon>
        <taxon>Lachnospirales</taxon>
        <taxon>Lachnospiraceae</taxon>
        <taxon>Lacrimispora</taxon>
    </lineage>
</organism>
<evidence type="ECO:0008006" key="2">
    <source>
        <dbReference type="Google" id="ProtNLM"/>
    </source>
</evidence>
<proteinExistence type="predicted"/>
<evidence type="ECO:0000313" key="1">
    <source>
        <dbReference type="EMBL" id="XBS52638.1"/>
    </source>
</evidence>
<dbReference type="EMBL" id="CP157940">
    <property type="protein sequence ID" value="XBS52638.1"/>
    <property type="molecule type" value="Genomic_DNA"/>
</dbReference>
<dbReference type="RefSeq" id="WP_349944229.1">
    <property type="nucleotide sequence ID" value="NZ_CP157940.1"/>
</dbReference>
<reference evidence="1" key="1">
    <citation type="submission" date="2024-06" db="EMBL/GenBank/DDBJ databases">
        <title>Lacrimispora cavernae sp. nov., a novel anaerobe isolated from bat guano pile inside a cave.</title>
        <authorList>
            <person name="Miller S.L."/>
            <person name="Lu N."/>
            <person name="King J."/>
            <person name="Sankaranarayanan K."/>
            <person name="Lawson P.A."/>
        </authorList>
    </citation>
    <scope>NUCLEOTIDE SEQUENCE</scope>
    <source>
        <strain evidence="1">BS-2</strain>
    </source>
</reference>
<dbReference type="AlphaFoldDB" id="A0AAU7PK78"/>
<protein>
    <recommendedName>
        <fullName evidence="2">Transposase</fullName>
    </recommendedName>
</protein>
<sequence length="103" mass="11801">MILQHLFEGLKKPALRAFGGCQGNRQLHGLFYFLAVSMVTVPKSGKPNQSIFYACFQRKISEGKTKSQALVCIMRRLVNIVYGIMKNKREYRPFTLENNATEE</sequence>